<organism evidence="2 3">
    <name type="scientific">Actinorhabdospora filicis</name>
    <dbReference type="NCBI Taxonomy" id="1785913"/>
    <lineage>
        <taxon>Bacteria</taxon>
        <taxon>Bacillati</taxon>
        <taxon>Actinomycetota</taxon>
        <taxon>Actinomycetes</taxon>
        <taxon>Micromonosporales</taxon>
        <taxon>Micromonosporaceae</taxon>
        <taxon>Actinorhabdospora</taxon>
    </lineage>
</organism>
<dbReference type="Pfam" id="PF17314">
    <property type="entry name" value="DUF5360"/>
    <property type="match status" value="1"/>
</dbReference>
<accession>A0A9W6WA97</accession>
<protein>
    <submittedName>
        <fullName evidence="2">Uncharacterized protein</fullName>
    </submittedName>
</protein>
<keyword evidence="3" id="KW-1185">Reference proteome</keyword>
<dbReference type="Proteomes" id="UP001165079">
    <property type="component" value="Unassembled WGS sequence"/>
</dbReference>
<dbReference type="EMBL" id="BSTX01000002">
    <property type="protein sequence ID" value="GLZ78803.1"/>
    <property type="molecule type" value="Genomic_DNA"/>
</dbReference>
<dbReference type="InterPro" id="IPR020348">
    <property type="entry name" value="Uncharacterised_YvaD"/>
</dbReference>
<proteinExistence type="predicted"/>
<gene>
    <name evidence="2" type="ORF">Afil01_36100</name>
</gene>
<dbReference type="RefSeq" id="WP_285663943.1">
    <property type="nucleotide sequence ID" value="NZ_BSTX01000002.1"/>
</dbReference>
<feature type="transmembrane region" description="Helical" evidence="1">
    <location>
        <begin position="12"/>
        <end position="32"/>
    </location>
</feature>
<keyword evidence="1" id="KW-0472">Membrane</keyword>
<feature type="transmembrane region" description="Helical" evidence="1">
    <location>
        <begin position="74"/>
        <end position="93"/>
    </location>
</feature>
<feature type="transmembrane region" description="Helical" evidence="1">
    <location>
        <begin position="44"/>
        <end position="62"/>
    </location>
</feature>
<reference evidence="2" key="1">
    <citation type="submission" date="2023-03" db="EMBL/GenBank/DDBJ databases">
        <title>Actinorhabdospora filicis NBRC 111898.</title>
        <authorList>
            <person name="Ichikawa N."/>
            <person name="Sato H."/>
            <person name="Tonouchi N."/>
        </authorList>
    </citation>
    <scope>NUCLEOTIDE SEQUENCE</scope>
    <source>
        <strain evidence="2">NBRC 111898</strain>
    </source>
</reference>
<comment type="caution">
    <text evidence="2">The sequence shown here is derived from an EMBL/GenBank/DDBJ whole genome shotgun (WGS) entry which is preliminary data.</text>
</comment>
<keyword evidence="1" id="KW-0812">Transmembrane</keyword>
<keyword evidence="1" id="KW-1133">Transmembrane helix</keyword>
<name>A0A9W6WA97_9ACTN</name>
<dbReference type="AlphaFoldDB" id="A0A9W6WA97"/>
<sequence length="136" mass="15108">MGERWVKRLMLGTDVGLLAYWTASALGVFTAYRDGVMADWNWSFLGLDLMVSATGLTALWLARRGNPAGRSLMLVSLALTHAAGLSALNFWALRGDYSPGWWAPNLWLALFPVFGVWVLFSRTGRSAWPARTSSRR</sequence>
<evidence type="ECO:0000313" key="2">
    <source>
        <dbReference type="EMBL" id="GLZ78803.1"/>
    </source>
</evidence>
<evidence type="ECO:0000313" key="3">
    <source>
        <dbReference type="Proteomes" id="UP001165079"/>
    </source>
</evidence>
<evidence type="ECO:0000256" key="1">
    <source>
        <dbReference type="SAM" id="Phobius"/>
    </source>
</evidence>
<feature type="transmembrane region" description="Helical" evidence="1">
    <location>
        <begin position="99"/>
        <end position="120"/>
    </location>
</feature>